<evidence type="ECO:0000313" key="9">
    <source>
        <dbReference type="EMBL" id="TYO94707.1"/>
    </source>
</evidence>
<feature type="transmembrane region" description="Helical" evidence="8">
    <location>
        <begin position="220"/>
        <end position="241"/>
    </location>
</feature>
<keyword evidence="7 8" id="KW-0472">Membrane</keyword>
<evidence type="ECO:0000256" key="6">
    <source>
        <dbReference type="ARBA" id="ARBA00022989"/>
    </source>
</evidence>
<dbReference type="AlphaFoldDB" id="A0A5S4ZPR8"/>
<keyword evidence="4" id="KW-0309">Germination</keyword>
<dbReference type="GO" id="GO:0009847">
    <property type="term" value="P:spore germination"/>
    <property type="evidence" value="ECO:0007669"/>
    <property type="project" value="InterPro"/>
</dbReference>
<feature type="transmembrane region" description="Helical" evidence="8">
    <location>
        <begin position="272"/>
        <end position="294"/>
    </location>
</feature>
<comment type="similarity">
    <text evidence="2">Belongs to the amino acid-polyamine-organocation (APC) superfamily. Spore germination protein (SGP) (TC 2.A.3.9) family.</text>
</comment>
<dbReference type="GO" id="GO:0016020">
    <property type="term" value="C:membrane"/>
    <property type="evidence" value="ECO:0007669"/>
    <property type="project" value="UniProtKB-SubCell"/>
</dbReference>
<gene>
    <name evidence="9" type="ORF">LX24_02176</name>
</gene>
<feature type="transmembrane region" description="Helical" evidence="8">
    <location>
        <begin position="12"/>
        <end position="34"/>
    </location>
</feature>
<comment type="subcellular location">
    <subcellularLocation>
        <location evidence="1">Membrane</location>
        <topology evidence="1">Multi-pass membrane protein</topology>
    </subcellularLocation>
</comment>
<organism evidence="9 10">
    <name type="scientific">Desulfallas thermosapovorans DSM 6562</name>
    <dbReference type="NCBI Taxonomy" id="1121431"/>
    <lineage>
        <taxon>Bacteria</taxon>
        <taxon>Bacillati</taxon>
        <taxon>Bacillota</taxon>
        <taxon>Clostridia</taxon>
        <taxon>Eubacteriales</taxon>
        <taxon>Desulfallaceae</taxon>
        <taxon>Desulfallas</taxon>
    </lineage>
</organism>
<feature type="transmembrane region" description="Helical" evidence="8">
    <location>
        <begin position="306"/>
        <end position="324"/>
    </location>
</feature>
<feature type="transmembrane region" description="Helical" evidence="8">
    <location>
        <begin position="146"/>
        <end position="168"/>
    </location>
</feature>
<name>A0A5S4ZPR8_9FIRM</name>
<feature type="transmembrane region" description="Helical" evidence="8">
    <location>
        <begin position="336"/>
        <end position="356"/>
    </location>
</feature>
<keyword evidence="10" id="KW-1185">Reference proteome</keyword>
<comment type="caution">
    <text evidence="9">The sequence shown here is derived from an EMBL/GenBank/DDBJ whole genome shotgun (WGS) entry which is preliminary data.</text>
</comment>
<feature type="transmembrane region" description="Helical" evidence="8">
    <location>
        <begin position="83"/>
        <end position="106"/>
    </location>
</feature>
<feature type="transmembrane region" description="Helical" evidence="8">
    <location>
        <begin position="118"/>
        <end position="139"/>
    </location>
</feature>
<protein>
    <submittedName>
        <fullName evidence="9">Spore germination protein (Amino acid permease)</fullName>
    </submittedName>
</protein>
<evidence type="ECO:0000256" key="5">
    <source>
        <dbReference type="ARBA" id="ARBA00022692"/>
    </source>
</evidence>
<feature type="transmembrane region" description="Helical" evidence="8">
    <location>
        <begin position="40"/>
        <end position="63"/>
    </location>
</feature>
<dbReference type="PANTHER" id="PTHR34975:SF2">
    <property type="entry name" value="SPORE GERMINATION PROTEIN A2"/>
    <property type="match status" value="1"/>
</dbReference>
<dbReference type="EMBL" id="VNHM01000012">
    <property type="protein sequence ID" value="TYO94707.1"/>
    <property type="molecule type" value="Genomic_DNA"/>
</dbReference>
<evidence type="ECO:0000256" key="4">
    <source>
        <dbReference type="ARBA" id="ARBA00022544"/>
    </source>
</evidence>
<keyword evidence="6 8" id="KW-1133">Transmembrane helix</keyword>
<keyword evidence="3" id="KW-0813">Transport</keyword>
<accession>A0A5S4ZPR8</accession>
<proteinExistence type="inferred from homology"/>
<dbReference type="PANTHER" id="PTHR34975">
    <property type="entry name" value="SPORE GERMINATION PROTEIN A2"/>
    <property type="match status" value="1"/>
</dbReference>
<dbReference type="Pfam" id="PF03845">
    <property type="entry name" value="Spore_permease"/>
    <property type="match status" value="1"/>
</dbReference>
<dbReference type="Proteomes" id="UP000323166">
    <property type="component" value="Unassembled WGS sequence"/>
</dbReference>
<evidence type="ECO:0000256" key="7">
    <source>
        <dbReference type="ARBA" id="ARBA00023136"/>
    </source>
</evidence>
<evidence type="ECO:0000256" key="8">
    <source>
        <dbReference type="SAM" id="Phobius"/>
    </source>
</evidence>
<evidence type="ECO:0000256" key="3">
    <source>
        <dbReference type="ARBA" id="ARBA00022448"/>
    </source>
</evidence>
<evidence type="ECO:0000256" key="2">
    <source>
        <dbReference type="ARBA" id="ARBA00007998"/>
    </source>
</evidence>
<dbReference type="RefSeq" id="WP_166512166.1">
    <property type="nucleotide sequence ID" value="NZ_VNHM01000012.1"/>
</dbReference>
<evidence type="ECO:0000313" key="10">
    <source>
        <dbReference type="Proteomes" id="UP000323166"/>
    </source>
</evidence>
<evidence type="ECO:0000256" key="1">
    <source>
        <dbReference type="ARBA" id="ARBA00004141"/>
    </source>
</evidence>
<reference evidence="9 10" key="1">
    <citation type="submission" date="2019-07" db="EMBL/GenBank/DDBJ databases">
        <title>Genomic Encyclopedia of Type Strains, Phase I: the one thousand microbial genomes (KMG-I) project.</title>
        <authorList>
            <person name="Kyrpides N."/>
        </authorList>
    </citation>
    <scope>NUCLEOTIDE SEQUENCE [LARGE SCALE GENOMIC DNA]</scope>
    <source>
        <strain evidence="9 10">DSM 6562</strain>
    </source>
</reference>
<dbReference type="InterPro" id="IPR004761">
    <property type="entry name" value="Spore_GerAB"/>
</dbReference>
<sequence>MSRQKPVVGVSEAVTLLFVVISAKIFLTQSIFLYHRGMNAAWVIPIVLMFVGLAGVLLLVALLNRFPGRDLVQVGEELTGPYINFFFGLFYLAVFVLGAGFTLRAISEHMVAGFFPDTPISLVAGSFILATMVVSYLGLEAVVRTARLLVGILLATGLALVALTAPLWSFASLFPIWGAGPLELFKGVLENTGVYVSILLLGIIYPFLPGNTGKKIGFWGVGITGIISLLGVLVPILVFTYPTVTELTLPSFEMARIINIGRFGQRMEVVFLPMWVFANMIYLSASLYGGAAVLCRLCALDDYRPFVLSMGVFITVVAFITQNAPQATYWYQDYIIRYSFAILTGIVLLLLSVAYLKSRGGGRGA</sequence>
<keyword evidence="5 8" id="KW-0812">Transmembrane</keyword>
<feature type="transmembrane region" description="Helical" evidence="8">
    <location>
        <begin position="188"/>
        <end position="208"/>
    </location>
</feature>